<feature type="region of interest" description="Disordered" evidence="1">
    <location>
        <begin position="338"/>
        <end position="357"/>
    </location>
</feature>
<organism evidence="2 3">
    <name type="scientific">Karstenula rhodostoma CBS 690.94</name>
    <dbReference type="NCBI Taxonomy" id="1392251"/>
    <lineage>
        <taxon>Eukaryota</taxon>
        <taxon>Fungi</taxon>
        <taxon>Dikarya</taxon>
        <taxon>Ascomycota</taxon>
        <taxon>Pezizomycotina</taxon>
        <taxon>Dothideomycetes</taxon>
        <taxon>Pleosporomycetidae</taxon>
        <taxon>Pleosporales</taxon>
        <taxon>Massarineae</taxon>
        <taxon>Didymosphaeriaceae</taxon>
        <taxon>Karstenula</taxon>
    </lineage>
</organism>
<evidence type="ECO:0000256" key="1">
    <source>
        <dbReference type="SAM" id="MobiDB-lite"/>
    </source>
</evidence>
<sequence>MDACYGRNLHGYSWADDDEDEFDMMAFRANAANFEYYNNSTSDETASDGDDEGEDDSSPATSPEDSDYDDSEYDEHDIPPRPSTPEPTLLAGARDYDEHDIPPRPSTPEPSFRGEDDEERDLPPRPFTPEPELPADASDWRMPPSDDAAEPPQAQPHSHKKLPGDPAFYLQTPFGYDIPPGLPPNTLYYLEYSGPWKPAYEELMWEGASSYAGAYRNIKVQRGVDGRKVMQLCGSPLRQEIKYEEANDAECEELEGDIWQDEAGVIEKWELEQGEAKGIKTFDVYKDGVEVEVAKGVQGDLLDGAGEKSDVAAAVATSSPANMAFEDELVDEAQKMGEVDSASAHDAGEPDSMHEEHEMGLFSDNESLTHSTTPESSVIVSTDDEIDVVKDSPFVLPLDEDCHQENDNVEEMQEVFSSTLPKIAPTKMKEEQEDQTNTSPRSAILGVGDDQPHYTAEKKMNPPPHALVSVTPTTHVKGLQSPATKETAAVKIIRPSNPPDSIPTSTPPRPRKDKEFSRRLETLYRIHHASKKHCRRLGSGILYALAHLPMS</sequence>
<protein>
    <submittedName>
        <fullName evidence="2">Uncharacterized protein</fullName>
    </submittedName>
</protein>
<reference evidence="2" key="1">
    <citation type="journal article" date="2020" name="Stud. Mycol.">
        <title>101 Dothideomycetes genomes: a test case for predicting lifestyles and emergence of pathogens.</title>
        <authorList>
            <person name="Haridas S."/>
            <person name="Albert R."/>
            <person name="Binder M."/>
            <person name="Bloem J."/>
            <person name="Labutti K."/>
            <person name="Salamov A."/>
            <person name="Andreopoulos B."/>
            <person name="Baker S."/>
            <person name="Barry K."/>
            <person name="Bills G."/>
            <person name="Bluhm B."/>
            <person name="Cannon C."/>
            <person name="Castanera R."/>
            <person name="Culley D."/>
            <person name="Daum C."/>
            <person name="Ezra D."/>
            <person name="Gonzalez J."/>
            <person name="Henrissat B."/>
            <person name="Kuo A."/>
            <person name="Liang C."/>
            <person name="Lipzen A."/>
            <person name="Lutzoni F."/>
            <person name="Magnuson J."/>
            <person name="Mondo S."/>
            <person name="Nolan M."/>
            <person name="Ohm R."/>
            <person name="Pangilinan J."/>
            <person name="Park H.-J."/>
            <person name="Ramirez L."/>
            <person name="Alfaro M."/>
            <person name="Sun H."/>
            <person name="Tritt A."/>
            <person name="Yoshinaga Y."/>
            <person name="Zwiers L.-H."/>
            <person name="Turgeon B."/>
            <person name="Goodwin S."/>
            <person name="Spatafora J."/>
            <person name="Crous P."/>
            <person name="Grigoriev I."/>
        </authorList>
    </citation>
    <scope>NUCLEOTIDE SEQUENCE</scope>
    <source>
        <strain evidence="2">CBS 690.94</strain>
    </source>
</reference>
<dbReference type="AlphaFoldDB" id="A0A9P4PWB2"/>
<evidence type="ECO:0000313" key="3">
    <source>
        <dbReference type="Proteomes" id="UP000799764"/>
    </source>
</evidence>
<dbReference type="EMBL" id="MU001492">
    <property type="protein sequence ID" value="KAF2451397.1"/>
    <property type="molecule type" value="Genomic_DNA"/>
</dbReference>
<feature type="compositionally biased region" description="Acidic residues" evidence="1">
    <location>
        <begin position="64"/>
        <end position="75"/>
    </location>
</feature>
<proteinExistence type="predicted"/>
<feature type="compositionally biased region" description="Acidic residues" evidence="1">
    <location>
        <begin position="45"/>
        <end position="57"/>
    </location>
</feature>
<accession>A0A9P4PWB2</accession>
<name>A0A9P4PWB2_9PLEO</name>
<feature type="region of interest" description="Disordered" evidence="1">
    <location>
        <begin position="35"/>
        <end position="166"/>
    </location>
</feature>
<dbReference type="OrthoDB" id="3792259at2759"/>
<feature type="compositionally biased region" description="Basic and acidic residues" evidence="1">
    <location>
        <begin position="346"/>
        <end position="357"/>
    </location>
</feature>
<keyword evidence="3" id="KW-1185">Reference proteome</keyword>
<comment type="caution">
    <text evidence="2">The sequence shown here is derived from an EMBL/GenBank/DDBJ whole genome shotgun (WGS) entry which is preliminary data.</text>
</comment>
<gene>
    <name evidence="2" type="ORF">P171DRAFT_5592</name>
</gene>
<feature type="compositionally biased region" description="Pro residues" evidence="1">
    <location>
        <begin position="496"/>
        <end position="508"/>
    </location>
</feature>
<feature type="region of interest" description="Disordered" evidence="1">
    <location>
        <begin position="427"/>
        <end position="447"/>
    </location>
</feature>
<feature type="region of interest" description="Disordered" evidence="1">
    <location>
        <begin position="493"/>
        <end position="516"/>
    </location>
</feature>
<evidence type="ECO:0000313" key="2">
    <source>
        <dbReference type="EMBL" id="KAF2451397.1"/>
    </source>
</evidence>
<dbReference type="Proteomes" id="UP000799764">
    <property type="component" value="Unassembled WGS sequence"/>
</dbReference>